<comment type="caution">
    <text evidence="1">The sequence shown here is derived from an EMBL/GenBank/DDBJ whole genome shotgun (WGS) entry which is preliminary data.</text>
</comment>
<gene>
    <name evidence="1" type="ORF">HHI36_014746</name>
</gene>
<accession>A0ABD2N429</accession>
<organism evidence="1 2">
    <name type="scientific">Cryptolaemus montrouzieri</name>
    <dbReference type="NCBI Taxonomy" id="559131"/>
    <lineage>
        <taxon>Eukaryota</taxon>
        <taxon>Metazoa</taxon>
        <taxon>Ecdysozoa</taxon>
        <taxon>Arthropoda</taxon>
        <taxon>Hexapoda</taxon>
        <taxon>Insecta</taxon>
        <taxon>Pterygota</taxon>
        <taxon>Neoptera</taxon>
        <taxon>Endopterygota</taxon>
        <taxon>Coleoptera</taxon>
        <taxon>Polyphaga</taxon>
        <taxon>Cucujiformia</taxon>
        <taxon>Coccinelloidea</taxon>
        <taxon>Coccinellidae</taxon>
        <taxon>Scymninae</taxon>
        <taxon>Scymnini</taxon>
        <taxon>Cryptolaemus</taxon>
    </lineage>
</organism>
<evidence type="ECO:0000313" key="1">
    <source>
        <dbReference type="EMBL" id="KAL3273292.1"/>
    </source>
</evidence>
<sequence length="175" mass="19661">MYLELSREIAALKISGVKVTGKVRTTETVRTDKKEATSLVGVLRGADFDILEKLSKADLGNYTLSVGQVQSGFGDLHFEHVYVAQLNNRNVRERLTVNEFLNCFRNQEMKQALILNRLHTVSDALVKALEFKAAKQLVKGVNTSSARVRQVGEEGWVDRLEEIVRKLTGKKELLC</sequence>
<dbReference type="AlphaFoldDB" id="A0ABD2N429"/>
<keyword evidence="2" id="KW-1185">Reference proteome</keyword>
<protein>
    <submittedName>
        <fullName evidence="1">Uncharacterized protein</fullName>
    </submittedName>
</protein>
<evidence type="ECO:0000313" key="2">
    <source>
        <dbReference type="Proteomes" id="UP001516400"/>
    </source>
</evidence>
<reference evidence="1 2" key="1">
    <citation type="journal article" date="2021" name="BMC Biol.">
        <title>Horizontally acquired antibacterial genes associated with adaptive radiation of ladybird beetles.</title>
        <authorList>
            <person name="Li H.S."/>
            <person name="Tang X.F."/>
            <person name="Huang Y.H."/>
            <person name="Xu Z.Y."/>
            <person name="Chen M.L."/>
            <person name="Du X.Y."/>
            <person name="Qiu B.Y."/>
            <person name="Chen P.T."/>
            <person name="Zhang W."/>
            <person name="Slipinski A."/>
            <person name="Escalona H.E."/>
            <person name="Waterhouse R.M."/>
            <person name="Zwick A."/>
            <person name="Pang H."/>
        </authorList>
    </citation>
    <scope>NUCLEOTIDE SEQUENCE [LARGE SCALE GENOMIC DNA]</scope>
    <source>
        <strain evidence="1">SYSU2018</strain>
    </source>
</reference>
<name>A0ABD2N429_9CUCU</name>
<proteinExistence type="predicted"/>
<dbReference type="EMBL" id="JABFTP020000062">
    <property type="protein sequence ID" value="KAL3273292.1"/>
    <property type="molecule type" value="Genomic_DNA"/>
</dbReference>
<dbReference type="Proteomes" id="UP001516400">
    <property type="component" value="Unassembled WGS sequence"/>
</dbReference>